<dbReference type="InterPro" id="IPR011991">
    <property type="entry name" value="ArsR-like_HTH"/>
</dbReference>
<dbReference type="PROSITE" id="PS50987">
    <property type="entry name" value="HTH_ARSR_2"/>
    <property type="match status" value="1"/>
</dbReference>
<evidence type="ECO:0000256" key="3">
    <source>
        <dbReference type="ARBA" id="ARBA00023163"/>
    </source>
</evidence>
<comment type="caution">
    <text evidence="6">The sequence shown here is derived from an EMBL/GenBank/DDBJ whole genome shotgun (WGS) entry which is preliminary data.</text>
</comment>
<evidence type="ECO:0000256" key="2">
    <source>
        <dbReference type="ARBA" id="ARBA00023125"/>
    </source>
</evidence>
<dbReference type="InterPro" id="IPR036388">
    <property type="entry name" value="WH-like_DNA-bd_sf"/>
</dbReference>
<keyword evidence="1" id="KW-0805">Transcription regulation</keyword>
<dbReference type="CDD" id="cd00090">
    <property type="entry name" value="HTH_ARSR"/>
    <property type="match status" value="1"/>
</dbReference>
<dbReference type="PRINTS" id="PR00778">
    <property type="entry name" value="HTHARSR"/>
</dbReference>
<dbReference type="GO" id="GO:0003677">
    <property type="term" value="F:DNA binding"/>
    <property type="evidence" value="ECO:0007669"/>
    <property type="project" value="UniProtKB-KW"/>
</dbReference>
<dbReference type="SMART" id="SM00418">
    <property type="entry name" value="HTH_ARSR"/>
    <property type="match status" value="1"/>
</dbReference>
<keyword evidence="2" id="KW-0238">DNA-binding</keyword>
<dbReference type="PANTHER" id="PTHR33154:SF33">
    <property type="entry name" value="TRANSCRIPTIONAL REPRESSOR SDPR"/>
    <property type="match status" value="1"/>
</dbReference>
<dbReference type="InterPro" id="IPR001845">
    <property type="entry name" value="HTH_ArsR_DNA-bd_dom"/>
</dbReference>
<evidence type="ECO:0000313" key="6">
    <source>
        <dbReference type="EMBL" id="EQD64860.1"/>
    </source>
</evidence>
<dbReference type="Gene3D" id="1.10.10.10">
    <property type="entry name" value="Winged helix-like DNA-binding domain superfamily/Winged helix DNA-binding domain"/>
    <property type="match status" value="1"/>
</dbReference>
<dbReference type="Pfam" id="PF12840">
    <property type="entry name" value="HTH_20"/>
    <property type="match status" value="1"/>
</dbReference>
<reference evidence="6" key="1">
    <citation type="submission" date="2013-08" db="EMBL/GenBank/DDBJ databases">
        <authorList>
            <person name="Mendez C."/>
            <person name="Richter M."/>
            <person name="Ferrer M."/>
            <person name="Sanchez J."/>
        </authorList>
    </citation>
    <scope>NUCLEOTIDE SEQUENCE</scope>
</reference>
<dbReference type="GO" id="GO:0003700">
    <property type="term" value="F:DNA-binding transcription factor activity"/>
    <property type="evidence" value="ECO:0007669"/>
    <property type="project" value="InterPro"/>
</dbReference>
<sequence length="117" mass="13297">MAYENALRCLADPTRRQVFERLREGPRAVGELAAALPVSRPAVSQHLKVLKDAGLVTDRAEGARRVYCIDPGGLGELRRWLDRFWDQALVAFKREVETRPPRRRPARGTPSPKREKP</sequence>
<protein>
    <submittedName>
        <fullName evidence="6">ArsR family transcriptional regulator</fullName>
    </submittedName>
</protein>
<dbReference type="SUPFAM" id="SSF46785">
    <property type="entry name" value="Winged helix' DNA-binding domain"/>
    <property type="match status" value="1"/>
</dbReference>
<proteinExistence type="predicted"/>
<evidence type="ECO:0000256" key="1">
    <source>
        <dbReference type="ARBA" id="ARBA00023015"/>
    </source>
</evidence>
<keyword evidence="3" id="KW-0804">Transcription</keyword>
<gene>
    <name evidence="6" type="ORF">B1B_06572</name>
</gene>
<feature type="region of interest" description="Disordered" evidence="4">
    <location>
        <begin position="96"/>
        <end position="117"/>
    </location>
</feature>
<dbReference type="InterPro" id="IPR036390">
    <property type="entry name" value="WH_DNA-bd_sf"/>
</dbReference>
<evidence type="ECO:0000256" key="4">
    <source>
        <dbReference type="SAM" id="MobiDB-lite"/>
    </source>
</evidence>
<dbReference type="EMBL" id="AUZY01004154">
    <property type="protein sequence ID" value="EQD64860.1"/>
    <property type="molecule type" value="Genomic_DNA"/>
</dbReference>
<organism evidence="6">
    <name type="scientific">mine drainage metagenome</name>
    <dbReference type="NCBI Taxonomy" id="410659"/>
    <lineage>
        <taxon>unclassified sequences</taxon>
        <taxon>metagenomes</taxon>
        <taxon>ecological metagenomes</taxon>
    </lineage>
</organism>
<accession>T1CDM4</accession>
<dbReference type="InterPro" id="IPR051081">
    <property type="entry name" value="HTH_MetalResp_TranReg"/>
</dbReference>
<name>T1CDM4_9ZZZZ</name>
<dbReference type="PANTHER" id="PTHR33154">
    <property type="entry name" value="TRANSCRIPTIONAL REGULATOR, ARSR FAMILY"/>
    <property type="match status" value="1"/>
</dbReference>
<dbReference type="NCBIfam" id="NF033788">
    <property type="entry name" value="HTH_metalloreg"/>
    <property type="match status" value="1"/>
</dbReference>
<dbReference type="AlphaFoldDB" id="T1CDM4"/>
<feature type="domain" description="HTH arsR-type" evidence="5">
    <location>
        <begin position="1"/>
        <end position="89"/>
    </location>
</feature>
<evidence type="ECO:0000259" key="5">
    <source>
        <dbReference type="PROSITE" id="PS50987"/>
    </source>
</evidence>
<reference evidence="6" key="2">
    <citation type="journal article" date="2014" name="ISME J.">
        <title>Microbial stratification in low pH oxic and suboxic macroscopic growths along an acid mine drainage.</title>
        <authorList>
            <person name="Mendez-Garcia C."/>
            <person name="Mesa V."/>
            <person name="Sprenger R.R."/>
            <person name="Richter M."/>
            <person name="Diez M.S."/>
            <person name="Solano J."/>
            <person name="Bargiela R."/>
            <person name="Golyshina O.V."/>
            <person name="Manteca A."/>
            <person name="Ramos J.L."/>
            <person name="Gallego J.R."/>
            <person name="Llorente I."/>
            <person name="Martins Dos Santos V.A."/>
            <person name="Jensen O.N."/>
            <person name="Pelaez A.I."/>
            <person name="Sanchez J."/>
            <person name="Ferrer M."/>
        </authorList>
    </citation>
    <scope>NUCLEOTIDE SEQUENCE</scope>
</reference>